<keyword evidence="7 8" id="KW-0067">ATP-binding</keyword>
<keyword evidence="13" id="KW-1185">Reference proteome</keyword>
<dbReference type="FunFam" id="1.10.510.10:FF:000095">
    <property type="entry name" value="protein STRUBBELIG-RECEPTOR FAMILY 8"/>
    <property type="match status" value="1"/>
</dbReference>
<feature type="region of interest" description="Disordered" evidence="10">
    <location>
        <begin position="9"/>
        <end position="48"/>
    </location>
</feature>
<dbReference type="GO" id="GO:0005886">
    <property type="term" value="C:plasma membrane"/>
    <property type="evidence" value="ECO:0007669"/>
    <property type="project" value="UniProtKB-SubCell"/>
</dbReference>
<comment type="caution">
    <text evidence="12">The sequence shown here is derived from an EMBL/GenBank/DDBJ whole genome shotgun (WGS) entry which is preliminary data.</text>
</comment>
<evidence type="ECO:0000256" key="9">
    <source>
        <dbReference type="RuleBase" id="RU000304"/>
    </source>
</evidence>
<keyword evidence="6" id="KW-0418">Kinase</keyword>
<evidence type="ECO:0000256" key="1">
    <source>
        <dbReference type="ARBA" id="ARBA00004236"/>
    </source>
</evidence>
<feature type="compositionally biased region" description="Basic residues" evidence="10">
    <location>
        <begin position="381"/>
        <end position="392"/>
    </location>
</feature>
<evidence type="ECO:0000313" key="13">
    <source>
        <dbReference type="Proteomes" id="UP000436088"/>
    </source>
</evidence>
<evidence type="ECO:0000256" key="8">
    <source>
        <dbReference type="PROSITE-ProRule" id="PRU10141"/>
    </source>
</evidence>
<dbReference type="InterPro" id="IPR017441">
    <property type="entry name" value="Protein_kinase_ATP_BS"/>
</dbReference>
<dbReference type="Pfam" id="PF07714">
    <property type="entry name" value="PK_Tyr_Ser-Thr"/>
    <property type="match status" value="1"/>
</dbReference>
<dbReference type="InterPro" id="IPR011009">
    <property type="entry name" value="Kinase-like_dom_sf"/>
</dbReference>
<evidence type="ECO:0000256" key="3">
    <source>
        <dbReference type="ARBA" id="ARBA00022527"/>
    </source>
</evidence>
<evidence type="ECO:0000256" key="5">
    <source>
        <dbReference type="ARBA" id="ARBA00022741"/>
    </source>
</evidence>
<dbReference type="PROSITE" id="PS50011">
    <property type="entry name" value="PROTEIN_KINASE_DOM"/>
    <property type="match status" value="1"/>
</dbReference>
<dbReference type="SUPFAM" id="SSF56112">
    <property type="entry name" value="Protein kinase-like (PK-like)"/>
    <property type="match status" value="1"/>
</dbReference>
<dbReference type="GO" id="GO:0005524">
    <property type="term" value="F:ATP binding"/>
    <property type="evidence" value="ECO:0007669"/>
    <property type="project" value="UniProtKB-UniRule"/>
</dbReference>
<evidence type="ECO:0000259" key="11">
    <source>
        <dbReference type="PROSITE" id="PS50011"/>
    </source>
</evidence>
<dbReference type="Gene3D" id="3.30.200.20">
    <property type="entry name" value="Phosphorylase Kinase, domain 1"/>
    <property type="match status" value="1"/>
</dbReference>
<dbReference type="InterPro" id="IPR050823">
    <property type="entry name" value="Plant_Ser_Thr_Prot_Kinase"/>
</dbReference>
<dbReference type="AlphaFoldDB" id="A0A6A2YBM0"/>
<evidence type="ECO:0000256" key="2">
    <source>
        <dbReference type="ARBA" id="ARBA00022475"/>
    </source>
</evidence>
<evidence type="ECO:0000256" key="6">
    <source>
        <dbReference type="ARBA" id="ARBA00022777"/>
    </source>
</evidence>
<dbReference type="Gene3D" id="1.10.510.10">
    <property type="entry name" value="Transferase(Phosphotransferase) domain 1"/>
    <property type="match status" value="1"/>
</dbReference>
<organism evidence="12 13">
    <name type="scientific">Hibiscus syriacus</name>
    <name type="common">Rose of Sharon</name>
    <dbReference type="NCBI Taxonomy" id="106335"/>
    <lineage>
        <taxon>Eukaryota</taxon>
        <taxon>Viridiplantae</taxon>
        <taxon>Streptophyta</taxon>
        <taxon>Embryophyta</taxon>
        <taxon>Tracheophyta</taxon>
        <taxon>Spermatophyta</taxon>
        <taxon>Magnoliopsida</taxon>
        <taxon>eudicotyledons</taxon>
        <taxon>Gunneridae</taxon>
        <taxon>Pentapetalae</taxon>
        <taxon>rosids</taxon>
        <taxon>malvids</taxon>
        <taxon>Malvales</taxon>
        <taxon>Malvaceae</taxon>
        <taxon>Malvoideae</taxon>
        <taxon>Hibiscus</taxon>
    </lineage>
</organism>
<keyword evidence="5 8" id="KW-0547">Nucleotide-binding</keyword>
<keyword evidence="4" id="KW-0808">Transferase</keyword>
<dbReference type="PROSITE" id="PS00108">
    <property type="entry name" value="PROTEIN_KINASE_ST"/>
    <property type="match status" value="1"/>
</dbReference>
<evidence type="ECO:0000256" key="4">
    <source>
        <dbReference type="ARBA" id="ARBA00022679"/>
    </source>
</evidence>
<dbReference type="InterPro" id="IPR000719">
    <property type="entry name" value="Prot_kinase_dom"/>
</dbReference>
<dbReference type="CDD" id="cd14066">
    <property type="entry name" value="STKc_IRAK"/>
    <property type="match status" value="1"/>
</dbReference>
<keyword evidence="2" id="KW-1003">Cell membrane</keyword>
<feature type="domain" description="Protein kinase" evidence="11">
    <location>
        <begin position="75"/>
        <end position="359"/>
    </location>
</feature>
<comment type="subcellular location">
    <subcellularLocation>
        <location evidence="1">Cell membrane</location>
    </subcellularLocation>
</comment>
<name>A0A6A2YBM0_HIBSY</name>
<feature type="region of interest" description="Disordered" evidence="10">
    <location>
        <begin position="361"/>
        <end position="392"/>
    </location>
</feature>
<evidence type="ECO:0000313" key="12">
    <source>
        <dbReference type="EMBL" id="KAE8672199.1"/>
    </source>
</evidence>
<comment type="similarity">
    <text evidence="9">Belongs to the protein kinase superfamily.</text>
</comment>
<reference evidence="12" key="1">
    <citation type="submission" date="2019-09" db="EMBL/GenBank/DDBJ databases">
        <title>Draft genome information of white flower Hibiscus syriacus.</title>
        <authorList>
            <person name="Kim Y.-M."/>
        </authorList>
    </citation>
    <scope>NUCLEOTIDE SEQUENCE [LARGE SCALE GENOMIC DNA]</scope>
    <source>
        <strain evidence="12">YM2019G1</strain>
    </source>
</reference>
<feature type="compositionally biased region" description="Polar residues" evidence="10">
    <location>
        <begin position="26"/>
        <end position="45"/>
    </location>
</feature>
<gene>
    <name evidence="12" type="ORF">F3Y22_tig00111848pilonHSYRG00113</name>
</gene>
<dbReference type="InterPro" id="IPR001245">
    <property type="entry name" value="Ser-Thr/Tyr_kinase_cat_dom"/>
</dbReference>
<keyword evidence="2" id="KW-0472">Membrane</keyword>
<dbReference type="PROSITE" id="PS00107">
    <property type="entry name" value="PROTEIN_KINASE_ATP"/>
    <property type="match status" value="1"/>
</dbReference>
<evidence type="ECO:0000256" key="7">
    <source>
        <dbReference type="ARBA" id="ARBA00022840"/>
    </source>
</evidence>
<accession>A0A6A2YBM0</accession>
<feature type="binding site" evidence="8">
    <location>
        <position position="109"/>
    </location>
    <ligand>
        <name>ATP</name>
        <dbReference type="ChEBI" id="CHEBI:30616"/>
    </ligand>
</feature>
<proteinExistence type="inferred from homology"/>
<keyword evidence="3 9" id="KW-0723">Serine/threonine-protein kinase</keyword>
<feature type="compositionally biased region" description="Polar residues" evidence="10">
    <location>
        <begin position="369"/>
        <end position="379"/>
    </location>
</feature>
<dbReference type="InterPro" id="IPR008271">
    <property type="entry name" value="Ser/Thr_kinase_AS"/>
</dbReference>
<protein>
    <submittedName>
        <fullName evidence="12">Receptor-like protein kinase</fullName>
    </submittedName>
</protein>
<dbReference type="GO" id="GO:0004674">
    <property type="term" value="F:protein serine/threonine kinase activity"/>
    <property type="evidence" value="ECO:0007669"/>
    <property type="project" value="UniProtKB-KW"/>
</dbReference>
<dbReference type="PANTHER" id="PTHR45621">
    <property type="entry name" value="OS01G0588500 PROTEIN-RELATED"/>
    <property type="match status" value="1"/>
</dbReference>
<evidence type="ECO:0000256" key="10">
    <source>
        <dbReference type="SAM" id="MobiDB-lite"/>
    </source>
</evidence>
<sequence length="392" mass="44376">MKCFSMFIKEKPKSKKRGSRSAPELRNQSNSDNPALIRTTRSMPSPRSIPELYKETEHNLRVFSLQELKDATKGFNRMLKIGEGGFGSVYKGTIRPLDDRGDPIVVAVKRLNTHGLQGHKEWLAEIQFLSVVSHRNLVKLLGYCSVERERGTQRLLVYEFMPNRSLEDHLFNTTSTLPWRTRLDVMLGAAEGLAYLHEGFEVKVIYRDFKSSNVLLDENFRPKLSDFGLAREGPTGDRTHVSTAVVGTYGYAAPEYVETGHLTIQSDTWTFGVVLYEMLTGRRTVERNRPTSEQKLLDWVKRFPPDNGRFGMIMDPRLRGNYSLRAAQKLGKLANSCLNKNAKERPAMSQVVESLKQVIQESEDASSLVDKSSGMSSTRKGGGRRSNKINIR</sequence>
<dbReference type="EMBL" id="VEPZ02001450">
    <property type="protein sequence ID" value="KAE8672199.1"/>
    <property type="molecule type" value="Genomic_DNA"/>
</dbReference>
<dbReference type="Proteomes" id="UP000436088">
    <property type="component" value="Unassembled WGS sequence"/>
</dbReference>
<dbReference type="OrthoDB" id="4062651at2759"/>